<proteinExistence type="predicted"/>
<evidence type="ECO:0000313" key="4">
    <source>
        <dbReference type="Proteomes" id="UP000077266"/>
    </source>
</evidence>
<accession>A0A165JJ67</accession>
<reference evidence="3 4" key="1">
    <citation type="journal article" date="2016" name="Mol. Biol. Evol.">
        <title>Comparative Genomics of Early-Diverging Mushroom-Forming Fungi Provides Insights into the Origins of Lignocellulose Decay Capabilities.</title>
        <authorList>
            <person name="Nagy L.G."/>
            <person name="Riley R."/>
            <person name="Tritt A."/>
            <person name="Adam C."/>
            <person name="Daum C."/>
            <person name="Floudas D."/>
            <person name="Sun H."/>
            <person name="Yadav J.S."/>
            <person name="Pangilinan J."/>
            <person name="Larsson K.H."/>
            <person name="Matsuura K."/>
            <person name="Barry K."/>
            <person name="Labutti K."/>
            <person name="Kuo R."/>
            <person name="Ohm R.A."/>
            <person name="Bhattacharya S.S."/>
            <person name="Shirouzu T."/>
            <person name="Yoshinaga Y."/>
            <person name="Martin F.M."/>
            <person name="Grigoriev I.V."/>
            <person name="Hibbett D.S."/>
        </authorList>
    </citation>
    <scope>NUCLEOTIDE SEQUENCE [LARGE SCALE GENOMIC DNA]</scope>
    <source>
        <strain evidence="3 4">HHB12029</strain>
    </source>
</reference>
<dbReference type="OrthoDB" id="3053346at2759"/>
<dbReference type="InParanoid" id="A0A165JJ67"/>
<feature type="coiled-coil region" evidence="1">
    <location>
        <begin position="171"/>
        <end position="198"/>
    </location>
</feature>
<dbReference type="Proteomes" id="UP000077266">
    <property type="component" value="Unassembled WGS sequence"/>
</dbReference>
<keyword evidence="4" id="KW-1185">Reference proteome</keyword>
<organism evidence="3 4">
    <name type="scientific">Exidia glandulosa HHB12029</name>
    <dbReference type="NCBI Taxonomy" id="1314781"/>
    <lineage>
        <taxon>Eukaryota</taxon>
        <taxon>Fungi</taxon>
        <taxon>Dikarya</taxon>
        <taxon>Basidiomycota</taxon>
        <taxon>Agaricomycotina</taxon>
        <taxon>Agaricomycetes</taxon>
        <taxon>Auriculariales</taxon>
        <taxon>Exidiaceae</taxon>
        <taxon>Exidia</taxon>
    </lineage>
</organism>
<gene>
    <name evidence="3" type="ORF">EXIGLDRAFT_834630</name>
</gene>
<dbReference type="AlphaFoldDB" id="A0A165JJ67"/>
<evidence type="ECO:0000256" key="1">
    <source>
        <dbReference type="SAM" id="Coils"/>
    </source>
</evidence>
<protein>
    <submittedName>
        <fullName evidence="3">Uncharacterized protein</fullName>
    </submittedName>
</protein>
<dbReference type="EMBL" id="KV425965">
    <property type="protein sequence ID" value="KZV94921.1"/>
    <property type="molecule type" value="Genomic_DNA"/>
</dbReference>
<feature type="region of interest" description="Disordered" evidence="2">
    <location>
        <begin position="92"/>
        <end position="111"/>
    </location>
</feature>
<evidence type="ECO:0000313" key="3">
    <source>
        <dbReference type="EMBL" id="KZV94921.1"/>
    </source>
</evidence>
<keyword evidence="1" id="KW-0175">Coiled coil</keyword>
<name>A0A165JJ67_EXIGL</name>
<sequence>MLVVDNPTLYDRPFEDSTFVIISLDPAASVAELDEEAKAEAAQMHPTKYLALMDDDVGRELTPDARAPPLSLKFYLAYDGLPDPPLDWAATPVSPAPAHPATGREPVTSSSPLPWPNCHLTSLDVIIGIVSRIHQHHTPGPSFTRQQRNIFARHARNDNNSYEPEDDEGFDAEYEEALAELREEMRELEEEQPAVAEDDARGMFEIIPQDNTPQMKLNVEMWVDLASIDRPGNPANLMREIRHLKEIEWRWAQRVVAASLAKKPETSAWLEGISGADAPSAGDDADVIDDMDGDMSIIPEDAIEHRAERLAELNDTSGPAIALSPTRSSLSTTDLVLSPAVSASVHTDLSALSGPKTNSGTPTPTPFRSNVIGMLGGYVSGFLAKFSRIMPYASRLRSLFLTWIWRPFAR</sequence>
<evidence type="ECO:0000256" key="2">
    <source>
        <dbReference type="SAM" id="MobiDB-lite"/>
    </source>
</evidence>